<dbReference type="GO" id="GO:0008623">
    <property type="term" value="C:CHRAC"/>
    <property type="evidence" value="ECO:0007669"/>
    <property type="project" value="TreeGrafter"/>
</dbReference>
<dbReference type="EMBL" id="LLZZ01000119">
    <property type="protein sequence ID" value="KTB03547.1"/>
    <property type="molecule type" value="Genomic_DNA"/>
</dbReference>
<feature type="compositionally biased region" description="Acidic residues" evidence="3">
    <location>
        <begin position="199"/>
        <end position="219"/>
    </location>
</feature>
<feature type="region of interest" description="Disordered" evidence="3">
    <location>
        <begin position="109"/>
        <end position="255"/>
    </location>
</feature>
<evidence type="ECO:0000256" key="1">
    <source>
        <dbReference type="ARBA" id="ARBA00004123"/>
    </source>
</evidence>
<gene>
    <name evidence="4" type="ORF">AO440_000303</name>
</gene>
<accession>A0A0W0CVD5</accession>
<evidence type="ECO:0000313" key="4">
    <source>
        <dbReference type="EMBL" id="KTB03547.1"/>
    </source>
</evidence>
<dbReference type="AlphaFoldDB" id="A0A0W0CVD5"/>
<dbReference type="CDD" id="cd22929">
    <property type="entry name" value="HFD_POLE4-like"/>
    <property type="match status" value="1"/>
</dbReference>
<evidence type="ECO:0000313" key="5">
    <source>
        <dbReference type="Proteomes" id="UP000054886"/>
    </source>
</evidence>
<name>A0A0W0CVD5_CANGB</name>
<dbReference type="SUPFAM" id="SSF47113">
    <property type="entry name" value="Histone-fold"/>
    <property type="match status" value="1"/>
</dbReference>
<protein>
    <submittedName>
        <fullName evidence="4">DNA polymerase epsilon subunit C</fullName>
    </submittedName>
</protein>
<dbReference type="GO" id="GO:0046982">
    <property type="term" value="F:protein heterodimerization activity"/>
    <property type="evidence" value="ECO:0007669"/>
    <property type="project" value="InterPro"/>
</dbReference>
<evidence type="ECO:0000256" key="2">
    <source>
        <dbReference type="ARBA" id="ARBA00023242"/>
    </source>
</evidence>
<dbReference type="VEuPathDB" id="FungiDB:GWK60_B03179"/>
<dbReference type="VEuPathDB" id="FungiDB:B1J91_B03355g"/>
<comment type="subcellular location">
    <subcellularLocation>
        <location evidence="1">Nucleus</location>
    </subcellularLocation>
</comment>
<reference evidence="4 5" key="1">
    <citation type="submission" date="2015-10" db="EMBL/GenBank/DDBJ databases">
        <title>Draft genomes sequences of Candida glabrata isolates 1A, 1B, 2A, 2B, 3A and 3B.</title>
        <authorList>
            <person name="Haavelsrud O.E."/>
            <person name="Gaustad P."/>
        </authorList>
    </citation>
    <scope>NUCLEOTIDE SEQUENCE [LARGE SCALE GENOMIC DNA]</scope>
    <source>
        <strain evidence="4">910700640</strain>
    </source>
</reference>
<dbReference type="PANTHER" id="PTHR10252:SF54">
    <property type="entry name" value="CHROMATIN ACCESSIBILITY COMPLEX PROTEIN 1"/>
    <property type="match status" value="1"/>
</dbReference>
<feature type="compositionally biased region" description="Acidic residues" evidence="3">
    <location>
        <begin position="236"/>
        <end position="255"/>
    </location>
</feature>
<dbReference type="InterPro" id="IPR009072">
    <property type="entry name" value="Histone-fold"/>
</dbReference>
<keyword evidence="2" id="KW-0539">Nucleus</keyword>
<sequence length="255" mass="28337">MSMSEEEKMVLQQKIRDRTPKLPISKVKRIGKVDPESILTSNMAYVATAFATELFVQSFVEQALFGAQLRRGKKKAGLRLTNDALVECVRNRDDYIFLEDVVRHIEKPKTSSGLHKLSAKPVGQGQEAEQKDASMEEDIPEEDLQEDDEMDVDETEPAERPAASKAGDVNKASASAKSILSAFKYAPESAPQIHGSTQTEEDEGDEKEEDEEEEEEIDPEVQTQLQEVEKMNVVADLDEESEVSSDEDEASADDG</sequence>
<dbReference type="GO" id="GO:0006261">
    <property type="term" value="P:DNA-templated DNA replication"/>
    <property type="evidence" value="ECO:0007669"/>
    <property type="project" value="TreeGrafter"/>
</dbReference>
<dbReference type="Proteomes" id="UP000054886">
    <property type="component" value="Unassembled WGS sequence"/>
</dbReference>
<feature type="compositionally biased region" description="Low complexity" evidence="3">
    <location>
        <begin position="171"/>
        <end position="184"/>
    </location>
</feature>
<organism evidence="4 5">
    <name type="scientific">Candida glabrata</name>
    <name type="common">Yeast</name>
    <name type="synonym">Torulopsis glabrata</name>
    <dbReference type="NCBI Taxonomy" id="5478"/>
    <lineage>
        <taxon>Eukaryota</taxon>
        <taxon>Fungi</taxon>
        <taxon>Dikarya</taxon>
        <taxon>Ascomycota</taxon>
        <taxon>Saccharomycotina</taxon>
        <taxon>Saccharomycetes</taxon>
        <taxon>Saccharomycetales</taxon>
        <taxon>Saccharomycetaceae</taxon>
        <taxon>Nakaseomyces</taxon>
    </lineage>
</organism>
<evidence type="ECO:0000256" key="3">
    <source>
        <dbReference type="SAM" id="MobiDB-lite"/>
    </source>
</evidence>
<dbReference type="PANTHER" id="PTHR10252">
    <property type="entry name" value="HISTONE-LIKE TRANSCRIPTION FACTOR CCAAT-RELATED"/>
    <property type="match status" value="1"/>
</dbReference>
<dbReference type="Gene3D" id="1.10.20.10">
    <property type="entry name" value="Histone, subunit A"/>
    <property type="match status" value="1"/>
</dbReference>
<comment type="caution">
    <text evidence="4">The sequence shown here is derived from an EMBL/GenBank/DDBJ whole genome shotgun (WGS) entry which is preliminary data.</text>
</comment>
<dbReference type="InterPro" id="IPR050568">
    <property type="entry name" value="Transcr_DNA_Rep_Reg"/>
</dbReference>
<dbReference type="VEuPathDB" id="FungiDB:GVI51_B03245"/>
<dbReference type="VEuPathDB" id="FungiDB:CAGL0B03355g"/>
<feature type="compositionally biased region" description="Acidic residues" evidence="3">
    <location>
        <begin position="135"/>
        <end position="156"/>
    </location>
</feature>
<proteinExistence type="predicted"/>